<gene>
    <name evidence="1" type="ORF">OLEA9_A051785</name>
</gene>
<protein>
    <submittedName>
        <fullName evidence="1">Uncharacterized protein</fullName>
    </submittedName>
</protein>
<sequence length="170" mass="18407">MANKAVDLAARVSARPSAQAQISGLGSNLGQPVWLIELYGPLVKIARVISSALFDADLQFFALLCGASSWGEDIEVEFGKTSELLQSGVGKIVTYKGSVEAALGEDNKVATVQFLGKIAMATKIERRRRDFQIYSGKKKEKARQQMNILEPKGTLIFDISNASPIEKTSS</sequence>
<evidence type="ECO:0000313" key="1">
    <source>
        <dbReference type="EMBL" id="CAA2986389.1"/>
    </source>
</evidence>
<accession>A0A8S0S2C7</accession>
<evidence type="ECO:0000313" key="2">
    <source>
        <dbReference type="Proteomes" id="UP000594638"/>
    </source>
</evidence>
<comment type="caution">
    <text evidence="1">The sequence shown here is derived from an EMBL/GenBank/DDBJ whole genome shotgun (WGS) entry which is preliminary data.</text>
</comment>
<proteinExistence type="predicted"/>
<dbReference type="AlphaFoldDB" id="A0A8S0S2C7"/>
<organism evidence="1 2">
    <name type="scientific">Olea europaea subsp. europaea</name>
    <dbReference type="NCBI Taxonomy" id="158383"/>
    <lineage>
        <taxon>Eukaryota</taxon>
        <taxon>Viridiplantae</taxon>
        <taxon>Streptophyta</taxon>
        <taxon>Embryophyta</taxon>
        <taxon>Tracheophyta</taxon>
        <taxon>Spermatophyta</taxon>
        <taxon>Magnoliopsida</taxon>
        <taxon>eudicotyledons</taxon>
        <taxon>Gunneridae</taxon>
        <taxon>Pentapetalae</taxon>
        <taxon>asterids</taxon>
        <taxon>lamiids</taxon>
        <taxon>Lamiales</taxon>
        <taxon>Oleaceae</taxon>
        <taxon>Oleeae</taxon>
        <taxon>Olea</taxon>
    </lineage>
</organism>
<name>A0A8S0S2C7_OLEEU</name>
<reference evidence="1 2" key="1">
    <citation type="submission" date="2019-12" db="EMBL/GenBank/DDBJ databases">
        <authorList>
            <person name="Alioto T."/>
            <person name="Alioto T."/>
            <person name="Gomez Garrido J."/>
        </authorList>
    </citation>
    <scope>NUCLEOTIDE SEQUENCE [LARGE SCALE GENOMIC DNA]</scope>
</reference>
<keyword evidence="2" id="KW-1185">Reference proteome</keyword>
<dbReference type="Proteomes" id="UP000594638">
    <property type="component" value="Unassembled WGS sequence"/>
</dbReference>
<dbReference type="EMBL" id="CACTIH010003858">
    <property type="protein sequence ID" value="CAA2986389.1"/>
    <property type="molecule type" value="Genomic_DNA"/>
</dbReference>
<dbReference type="Gramene" id="OE9A051785T1">
    <property type="protein sequence ID" value="OE9A051785C1"/>
    <property type="gene ID" value="OE9A051785"/>
</dbReference>